<dbReference type="InterPro" id="IPR002048">
    <property type="entry name" value="EF_hand_dom"/>
</dbReference>
<evidence type="ECO:0000259" key="4">
    <source>
        <dbReference type="PROSITE" id="PS50222"/>
    </source>
</evidence>
<feature type="compositionally biased region" description="Acidic residues" evidence="2">
    <location>
        <begin position="256"/>
        <end position="269"/>
    </location>
</feature>
<accession>A0ABQ9E0W0</accession>
<feature type="domain" description="EF-hand" evidence="4">
    <location>
        <begin position="204"/>
        <end position="239"/>
    </location>
</feature>
<dbReference type="PROSITE" id="PS50222">
    <property type="entry name" value="EF_HAND_2"/>
    <property type="match status" value="1"/>
</dbReference>
<dbReference type="PROSITE" id="PS00018">
    <property type="entry name" value="EF_HAND_1"/>
    <property type="match status" value="2"/>
</dbReference>
<evidence type="ECO:0000256" key="3">
    <source>
        <dbReference type="SAM" id="SignalP"/>
    </source>
</evidence>
<feature type="chain" id="PRO_5045908097" description="EF-hand domain-containing protein" evidence="3">
    <location>
        <begin position="23"/>
        <end position="269"/>
    </location>
</feature>
<keyword evidence="1" id="KW-0106">Calcium</keyword>
<sequence length="269" mass="30234">MKLSAFLLAIFVAMLLVDSVECWRRRRFRVRIRVSKIWKPICSPLCSTTCSYVTSCPNCAPACSYVCKKVCKGKREASHELPAHSFIKLMPCDFDIYDTNNDDVISIEELGQQNGETGNEEDVKQMFAVMDANDSSNNGNPKARSLEPELDDENFSISSGDICCHELPANSFIKLMPCDFDIYDTNNDDFISIEELGQQNGESGNEEDVKQMFAVMDANNDGNVSREEFEVAPLMKDCDKKDSSNNGNPKARSLEPELDDMEEDINDLE</sequence>
<dbReference type="Pfam" id="PF13499">
    <property type="entry name" value="EF-hand_7"/>
    <property type="match status" value="1"/>
</dbReference>
<comment type="caution">
    <text evidence="5">The sequence shown here is derived from an EMBL/GenBank/DDBJ whole genome shotgun (WGS) entry which is preliminary data.</text>
</comment>
<name>A0ABQ9E0W0_TEGGR</name>
<evidence type="ECO:0000256" key="2">
    <source>
        <dbReference type="SAM" id="MobiDB-lite"/>
    </source>
</evidence>
<dbReference type="CDD" id="cd00051">
    <property type="entry name" value="EFh"/>
    <property type="match status" value="1"/>
</dbReference>
<dbReference type="SUPFAM" id="SSF47473">
    <property type="entry name" value="EF-hand"/>
    <property type="match status" value="1"/>
</dbReference>
<dbReference type="EMBL" id="JARBDR010000921">
    <property type="protein sequence ID" value="KAJ8299119.1"/>
    <property type="molecule type" value="Genomic_DNA"/>
</dbReference>
<evidence type="ECO:0000313" key="5">
    <source>
        <dbReference type="EMBL" id="KAJ8299119.1"/>
    </source>
</evidence>
<dbReference type="InterPro" id="IPR018247">
    <property type="entry name" value="EF_Hand_1_Ca_BS"/>
</dbReference>
<dbReference type="InterPro" id="IPR011992">
    <property type="entry name" value="EF-hand-dom_pair"/>
</dbReference>
<proteinExistence type="predicted"/>
<keyword evidence="3" id="KW-0732">Signal</keyword>
<organism evidence="5 6">
    <name type="scientific">Tegillarca granosa</name>
    <name type="common">Malaysian cockle</name>
    <name type="synonym">Anadara granosa</name>
    <dbReference type="NCBI Taxonomy" id="220873"/>
    <lineage>
        <taxon>Eukaryota</taxon>
        <taxon>Metazoa</taxon>
        <taxon>Spiralia</taxon>
        <taxon>Lophotrochozoa</taxon>
        <taxon>Mollusca</taxon>
        <taxon>Bivalvia</taxon>
        <taxon>Autobranchia</taxon>
        <taxon>Pteriomorphia</taxon>
        <taxon>Arcoida</taxon>
        <taxon>Arcoidea</taxon>
        <taxon>Arcidae</taxon>
        <taxon>Tegillarca</taxon>
    </lineage>
</organism>
<evidence type="ECO:0000256" key="1">
    <source>
        <dbReference type="ARBA" id="ARBA00022837"/>
    </source>
</evidence>
<dbReference type="Gene3D" id="1.10.238.10">
    <property type="entry name" value="EF-hand"/>
    <property type="match status" value="2"/>
</dbReference>
<protein>
    <recommendedName>
        <fullName evidence="4">EF-hand domain-containing protein</fullName>
    </recommendedName>
</protein>
<feature type="region of interest" description="Disordered" evidence="2">
    <location>
        <begin position="233"/>
        <end position="269"/>
    </location>
</feature>
<dbReference type="Proteomes" id="UP001217089">
    <property type="component" value="Unassembled WGS sequence"/>
</dbReference>
<reference evidence="5 6" key="1">
    <citation type="submission" date="2022-12" db="EMBL/GenBank/DDBJ databases">
        <title>Chromosome-level genome of Tegillarca granosa.</title>
        <authorList>
            <person name="Kim J."/>
        </authorList>
    </citation>
    <scope>NUCLEOTIDE SEQUENCE [LARGE SCALE GENOMIC DNA]</scope>
    <source>
        <strain evidence="5">Teg-2019</strain>
        <tissue evidence="5">Adductor muscle</tissue>
    </source>
</reference>
<feature type="signal peptide" evidence="3">
    <location>
        <begin position="1"/>
        <end position="22"/>
    </location>
</feature>
<gene>
    <name evidence="5" type="ORF">KUTeg_023179</name>
</gene>
<evidence type="ECO:0000313" key="6">
    <source>
        <dbReference type="Proteomes" id="UP001217089"/>
    </source>
</evidence>
<keyword evidence="6" id="KW-1185">Reference proteome</keyword>